<dbReference type="GO" id="GO:0016491">
    <property type="term" value="F:oxidoreductase activity"/>
    <property type="evidence" value="ECO:0007669"/>
    <property type="project" value="UniProtKB-KW"/>
</dbReference>
<dbReference type="RefSeq" id="WP_379653319.1">
    <property type="nucleotide sequence ID" value="NZ_JBHTMB010000288.1"/>
</dbReference>
<reference evidence="4" key="1">
    <citation type="journal article" date="2019" name="Int. J. Syst. Evol. Microbiol.">
        <title>The Global Catalogue of Microorganisms (GCM) 10K type strain sequencing project: providing services to taxonomists for standard genome sequencing and annotation.</title>
        <authorList>
            <consortium name="The Broad Institute Genomics Platform"/>
            <consortium name="The Broad Institute Genome Sequencing Center for Infectious Disease"/>
            <person name="Wu L."/>
            <person name="Ma J."/>
        </authorList>
    </citation>
    <scope>NUCLEOTIDE SEQUENCE [LARGE SCALE GENOMIC DNA]</scope>
    <source>
        <strain evidence="4">CCUG 49018</strain>
    </source>
</reference>
<evidence type="ECO:0000313" key="3">
    <source>
        <dbReference type="EMBL" id="MFD1237427.1"/>
    </source>
</evidence>
<dbReference type="Pfam" id="PF13561">
    <property type="entry name" value="adh_short_C2"/>
    <property type="match status" value="1"/>
</dbReference>
<dbReference type="CDD" id="cd05233">
    <property type="entry name" value="SDR_c"/>
    <property type="match status" value="1"/>
</dbReference>
<dbReference type="SUPFAM" id="SSF51735">
    <property type="entry name" value="NAD(P)-binding Rossmann-fold domains"/>
    <property type="match status" value="1"/>
</dbReference>
<dbReference type="InterPro" id="IPR002347">
    <property type="entry name" value="SDR_fam"/>
</dbReference>
<proteinExistence type="inferred from homology"/>
<dbReference type="Gene3D" id="3.40.50.720">
    <property type="entry name" value="NAD(P)-binding Rossmann-like Domain"/>
    <property type="match status" value="1"/>
</dbReference>
<protein>
    <submittedName>
        <fullName evidence="3">SDR family NAD(P)-dependent oxidoreductase</fullName>
        <ecNumber evidence="3">1.1.1.-</ecNumber>
    </submittedName>
</protein>
<sequence length="251" mass="26019">MSLRLPGKVAVITGGAAGQGRAAALLFAREGATVVVADVDEKGGQAVADDIKAAGGSASFVGTDVTDEDQVAALVETTVDAHGRLDVMYNNAGLVRMAPIADLSTEDWEFTISSELTQVYYGCKYALRQMRRQETGSVINTASTSGLVGIPGHGPHAASKAGVIGLTRSIAVDYGPHGIRCNAIAPGFVPFTKQTVDLSNPQFIDMMLALQPLKRSGTPEDVAAAALFLASDESSWITGHVLTVDGGQTAM</sequence>
<dbReference type="EC" id="1.1.1.-" evidence="3"/>
<evidence type="ECO:0000256" key="1">
    <source>
        <dbReference type="ARBA" id="ARBA00006484"/>
    </source>
</evidence>
<dbReference type="InterPro" id="IPR051122">
    <property type="entry name" value="SDR_DHRS6-like"/>
</dbReference>
<accession>A0ABW3VQH2</accession>
<dbReference type="PRINTS" id="PR00081">
    <property type="entry name" value="GDHRDH"/>
</dbReference>
<dbReference type="PANTHER" id="PTHR43477:SF1">
    <property type="entry name" value="DIHYDROANTICAPSIN 7-DEHYDROGENASE"/>
    <property type="match status" value="1"/>
</dbReference>
<dbReference type="Proteomes" id="UP001597182">
    <property type="component" value="Unassembled WGS sequence"/>
</dbReference>
<keyword evidence="2 3" id="KW-0560">Oxidoreductase</keyword>
<evidence type="ECO:0000313" key="4">
    <source>
        <dbReference type="Proteomes" id="UP001597182"/>
    </source>
</evidence>
<comment type="similarity">
    <text evidence="1">Belongs to the short-chain dehydrogenases/reductases (SDR) family.</text>
</comment>
<dbReference type="EMBL" id="JBHTMB010000288">
    <property type="protein sequence ID" value="MFD1237427.1"/>
    <property type="molecule type" value="Genomic_DNA"/>
</dbReference>
<keyword evidence="4" id="KW-1185">Reference proteome</keyword>
<gene>
    <name evidence="3" type="ORF">ACFQ34_29440</name>
</gene>
<dbReference type="PRINTS" id="PR00080">
    <property type="entry name" value="SDRFAMILY"/>
</dbReference>
<dbReference type="PANTHER" id="PTHR43477">
    <property type="entry name" value="DIHYDROANTICAPSIN 7-DEHYDROGENASE"/>
    <property type="match status" value="1"/>
</dbReference>
<name>A0ABW3VQH2_9PSEU</name>
<comment type="caution">
    <text evidence="3">The sequence shown here is derived from an EMBL/GenBank/DDBJ whole genome shotgun (WGS) entry which is preliminary data.</text>
</comment>
<organism evidence="3 4">
    <name type="scientific">Pseudonocardia benzenivorans</name>
    <dbReference type="NCBI Taxonomy" id="228005"/>
    <lineage>
        <taxon>Bacteria</taxon>
        <taxon>Bacillati</taxon>
        <taxon>Actinomycetota</taxon>
        <taxon>Actinomycetes</taxon>
        <taxon>Pseudonocardiales</taxon>
        <taxon>Pseudonocardiaceae</taxon>
        <taxon>Pseudonocardia</taxon>
    </lineage>
</organism>
<evidence type="ECO:0000256" key="2">
    <source>
        <dbReference type="ARBA" id="ARBA00023002"/>
    </source>
</evidence>
<dbReference type="InterPro" id="IPR036291">
    <property type="entry name" value="NAD(P)-bd_dom_sf"/>
</dbReference>
<dbReference type="NCBIfam" id="NF005559">
    <property type="entry name" value="PRK07231.1"/>
    <property type="match status" value="1"/>
</dbReference>